<sequence>MNRFFPKLLALSLLLLLAAAPLSAQVERPTLRGAAEGDSPQKHLLKTIYEEVIYPPTARESRRTGPYLLKIYVTEEGSDWKAVPLTPQVQLKDPLNLTVVTPDNTGGAPVGGQMKVNGDRALLEETERMGRYLVNMGFDNAPGVTSDSLHLVFYYQLEE</sequence>
<comment type="caution">
    <text evidence="2">The sequence shown here is derived from an EMBL/GenBank/DDBJ whole genome shotgun (WGS) entry which is preliminary data.</text>
</comment>
<evidence type="ECO:0000313" key="3">
    <source>
        <dbReference type="Proteomes" id="UP000237662"/>
    </source>
</evidence>
<reference evidence="2 3" key="1">
    <citation type="submission" date="2018-02" db="EMBL/GenBank/DDBJ databases">
        <title>Genomic Encyclopedia of Archaeal and Bacterial Type Strains, Phase II (KMG-II): from individual species to whole genera.</title>
        <authorList>
            <person name="Goeker M."/>
        </authorList>
    </citation>
    <scope>NUCLEOTIDE SEQUENCE [LARGE SCALE GENOMIC DNA]</scope>
    <source>
        <strain evidence="2 3">DSM 29526</strain>
    </source>
</reference>
<keyword evidence="1" id="KW-0732">Signal</keyword>
<evidence type="ECO:0000256" key="1">
    <source>
        <dbReference type="SAM" id="SignalP"/>
    </source>
</evidence>
<evidence type="ECO:0000313" key="2">
    <source>
        <dbReference type="EMBL" id="PPK85468.1"/>
    </source>
</evidence>
<proteinExistence type="predicted"/>
<keyword evidence="3" id="KW-1185">Reference proteome</keyword>
<dbReference type="Proteomes" id="UP000237662">
    <property type="component" value="Unassembled WGS sequence"/>
</dbReference>
<dbReference type="RefSeq" id="WP_104419968.1">
    <property type="nucleotide sequence ID" value="NZ_PTJC01000006.1"/>
</dbReference>
<name>A0A2S6I2R6_9BACT</name>
<dbReference type="OrthoDB" id="1494083at2"/>
<gene>
    <name evidence="2" type="ORF">CLV84_2366</name>
</gene>
<dbReference type="AlphaFoldDB" id="A0A2S6I2R6"/>
<protein>
    <submittedName>
        <fullName evidence="2">Uncharacterized protein</fullName>
    </submittedName>
</protein>
<organism evidence="2 3">
    <name type="scientific">Neolewinella xylanilytica</name>
    <dbReference type="NCBI Taxonomy" id="1514080"/>
    <lineage>
        <taxon>Bacteria</taxon>
        <taxon>Pseudomonadati</taxon>
        <taxon>Bacteroidota</taxon>
        <taxon>Saprospiria</taxon>
        <taxon>Saprospirales</taxon>
        <taxon>Lewinellaceae</taxon>
        <taxon>Neolewinella</taxon>
    </lineage>
</organism>
<dbReference type="EMBL" id="PTJC01000006">
    <property type="protein sequence ID" value="PPK85468.1"/>
    <property type="molecule type" value="Genomic_DNA"/>
</dbReference>
<feature type="chain" id="PRO_5015503213" evidence="1">
    <location>
        <begin position="25"/>
        <end position="159"/>
    </location>
</feature>
<feature type="signal peptide" evidence="1">
    <location>
        <begin position="1"/>
        <end position="24"/>
    </location>
</feature>
<accession>A0A2S6I2R6</accession>